<feature type="domain" description="Mce/MlaD" evidence="3">
    <location>
        <begin position="47"/>
        <end position="136"/>
    </location>
</feature>
<evidence type="ECO:0000313" key="5">
    <source>
        <dbReference type="Proteomes" id="UP000425960"/>
    </source>
</evidence>
<proteinExistence type="predicted"/>
<evidence type="ECO:0000259" key="3">
    <source>
        <dbReference type="Pfam" id="PF02470"/>
    </source>
</evidence>
<dbReference type="KEGG" id="dov:DSCO28_32710"/>
<dbReference type="InterPro" id="IPR003399">
    <property type="entry name" value="Mce/MlaD"/>
</dbReference>
<feature type="coiled-coil region" evidence="1">
    <location>
        <begin position="293"/>
        <end position="324"/>
    </location>
</feature>
<dbReference type="InterPro" id="IPR052336">
    <property type="entry name" value="MlaD_Phospholipid_Transporter"/>
</dbReference>
<dbReference type="Pfam" id="PF02470">
    <property type="entry name" value="MlaD"/>
    <property type="match status" value="1"/>
</dbReference>
<dbReference type="PANTHER" id="PTHR33371">
    <property type="entry name" value="INTERMEMBRANE PHOSPHOLIPID TRANSPORT SYSTEM BINDING PROTEIN MLAD-RELATED"/>
    <property type="match status" value="1"/>
</dbReference>
<feature type="transmembrane region" description="Helical" evidence="2">
    <location>
        <begin position="9"/>
        <end position="30"/>
    </location>
</feature>
<accession>A0A5K7ZPD8</accession>
<dbReference type="EMBL" id="AP021876">
    <property type="protein sequence ID" value="BBO82705.1"/>
    <property type="molecule type" value="Genomic_DNA"/>
</dbReference>
<keyword evidence="2" id="KW-0472">Membrane</keyword>
<gene>
    <name evidence="4" type="ORF">DSCO28_32710</name>
</gene>
<dbReference type="RefSeq" id="WP_155323086.1">
    <property type="nucleotide sequence ID" value="NZ_AP021876.1"/>
</dbReference>
<keyword evidence="1" id="KW-0175">Coiled coil</keyword>
<evidence type="ECO:0000313" key="4">
    <source>
        <dbReference type="EMBL" id="BBO82705.1"/>
    </source>
</evidence>
<protein>
    <submittedName>
        <fullName evidence="4">Paraquat-inducible protein B</fullName>
    </submittedName>
</protein>
<keyword evidence="2" id="KW-1133">Transmembrane helix</keyword>
<dbReference type="AlphaFoldDB" id="A0A5K7ZPD8"/>
<dbReference type="PANTHER" id="PTHR33371:SF4">
    <property type="entry name" value="INTERMEMBRANE PHOSPHOLIPID TRANSPORT SYSTEM BINDING PROTEIN MLAD"/>
    <property type="match status" value="1"/>
</dbReference>
<keyword evidence="2" id="KW-0812">Transmembrane</keyword>
<evidence type="ECO:0000256" key="2">
    <source>
        <dbReference type="SAM" id="Phobius"/>
    </source>
</evidence>
<dbReference type="Proteomes" id="UP000425960">
    <property type="component" value="Chromosome"/>
</dbReference>
<reference evidence="4 5" key="1">
    <citation type="submission" date="2019-11" db="EMBL/GenBank/DDBJ databases">
        <title>Comparative genomics of hydrocarbon-degrading Desulfosarcina strains.</title>
        <authorList>
            <person name="Watanabe M."/>
            <person name="Kojima H."/>
            <person name="Fukui M."/>
        </authorList>
    </citation>
    <scope>NUCLEOTIDE SEQUENCE [LARGE SCALE GENOMIC DNA]</scope>
    <source>
        <strain evidence="4 5">28bB2T</strain>
    </source>
</reference>
<sequence>MNDTLRNQAVIGAFVVGAVLLAVVGVIVLGSGKLFQDVEKFVLYFEGSVKGLNVGAPVTFRGVKIGSVTAITISTNPTTLEVRISVMIEIEKARIDRTVEMPDAGSEDIKLLIEKGLRAKLDLQSMVTGQLQINLEFLPDEPARLSGFKHQYMEIPTVPTTFERFARKFESLPIEDMVNTASSSLQALEKLLNNPALPEMVSRLSQISANLENWTANLGQRTTPLVDSLQLIADHADQLILHIDSRLQPLARNADQALSSVKTAAEKIGRAADEFTDLAEGAQPTIDQTLANVADLTSANSRERNELRNVLKELSEAARSIRLLASYLERHPEALITGKGRPNRR</sequence>
<name>A0A5K7ZPD8_9BACT</name>
<evidence type="ECO:0000256" key="1">
    <source>
        <dbReference type="SAM" id="Coils"/>
    </source>
</evidence>
<organism evidence="4 5">
    <name type="scientific">Desulfosarcina ovata subsp. sediminis</name>
    <dbReference type="NCBI Taxonomy" id="885957"/>
    <lineage>
        <taxon>Bacteria</taxon>
        <taxon>Pseudomonadati</taxon>
        <taxon>Thermodesulfobacteriota</taxon>
        <taxon>Desulfobacteria</taxon>
        <taxon>Desulfobacterales</taxon>
        <taxon>Desulfosarcinaceae</taxon>
        <taxon>Desulfosarcina</taxon>
    </lineage>
</organism>